<dbReference type="Gene3D" id="3.50.30.10">
    <property type="entry name" value="Phosphohistidine domain"/>
    <property type="match status" value="1"/>
</dbReference>
<dbReference type="Proteomes" id="UP000654345">
    <property type="component" value="Unassembled WGS sequence"/>
</dbReference>
<evidence type="ECO:0000256" key="1">
    <source>
        <dbReference type="SAM" id="Phobius"/>
    </source>
</evidence>
<feature type="transmembrane region" description="Helical" evidence="1">
    <location>
        <begin position="433"/>
        <end position="455"/>
    </location>
</feature>
<evidence type="ECO:0000313" key="4">
    <source>
        <dbReference type="EMBL" id="GHO57993.1"/>
    </source>
</evidence>
<sequence length="887" mass="96479">MQALDAFVIPLAGLHRDQLARVGGKAANLGEMISAGLPVPLGFCVTTHAYARFAADAGMDSLLAEAQTGDNNILAEAARTRLLNTALPSEIVEVILHAYQQLGEDTPVAVRSSATAEDLPGASFAGQQDTYLNIVGQEALLTAVQRCFASLWSDRAVSYRSNLKVDQRTVRLAIVVQTMVDSTVAGVLFTANPLTGKRHQAVIDANPGLGEAVVSGASNPDHFVVNSSTGEIVEQHLGDKKLVISSIAGGGIFHAENQATSDTACLTDEQVRAVARLGVQVEHYYGTPQDIEWAIDANSKLWLVQSRPITTLYPLPDNAPTSDDDLRAYFSFNVFQGVFGPITPAGRSALRLFTGTIATFMDLGPSDPWDGPAIFIEAGERIYIDLTRVIRSELGRKLFRGAASIGEARSVELIEQLSNDPRLAPLPKQRLRFWRILATFILNTHLPISVLRALINPRGTQKRIKQLREHLEALVATEHETDAVERLQQFEQSFRQEVKRMFTTIVPMIPAGLGSHAIATYLLGKDASPADMQIVLRGLPHNPTTEMDLELWAITQRIKASPPTAHFVRETSIAEIVQGYLSGSLPALLQSELTAFLRRYGHRAVAEIDMGVTRWSEDPTHIIGMLANYLRLEDDIASPDVQFERGVREAEAMVAELTRHARRRGWLRGKLVGFFLSRVRALVGFREMPKYCIILLMAHLRKLLLAIGKQLAASGQLENAHDVIFLSVPEVQRALAGEDLHPLVHERRDRFDREMARRHIPRLLLSDGTEPSPVPTGDAAAHILTGAPASPGQITATARVVLNPNGAHLEPGEILVAPSTDPGWTPLFLTAGGLIMEMGGMLSHGAVVAREYGIPAVVGVPAATERITSGQRVTIDGTSGTITLNEE</sequence>
<proteinExistence type="predicted"/>
<feature type="domain" description="PEP-utilising enzyme mobile" evidence="2">
    <location>
        <begin position="810"/>
        <end position="880"/>
    </location>
</feature>
<dbReference type="InterPro" id="IPR002192">
    <property type="entry name" value="PPDK_AMP/ATP-bd"/>
</dbReference>
<dbReference type="SUPFAM" id="SSF52009">
    <property type="entry name" value="Phosphohistidine domain"/>
    <property type="match status" value="1"/>
</dbReference>
<keyword evidence="1" id="KW-1133">Transmembrane helix</keyword>
<dbReference type="InterPro" id="IPR008279">
    <property type="entry name" value="PEP-util_enz_mobile_dom"/>
</dbReference>
<dbReference type="Gene3D" id="3.30.1490.20">
    <property type="entry name" value="ATP-grasp fold, A domain"/>
    <property type="match status" value="1"/>
</dbReference>
<dbReference type="InterPro" id="IPR051549">
    <property type="entry name" value="PEP_Utilizing_Enz"/>
</dbReference>
<keyword evidence="5" id="KW-1185">Reference proteome</keyword>
<reference evidence="4 5" key="1">
    <citation type="journal article" date="2021" name="Int. J. Syst. Evol. Microbiol.">
        <title>Reticulibacter mediterranei gen. nov., sp. nov., within the new family Reticulibacteraceae fam. nov., and Ktedonospora formicarum gen. nov., sp. nov., Ktedonobacter robiniae sp. nov., Dictyobacter formicarum sp. nov. and Dictyobacter arantiisoli sp. nov., belonging to the class Ktedonobacteria.</title>
        <authorList>
            <person name="Yabe S."/>
            <person name="Zheng Y."/>
            <person name="Wang C.M."/>
            <person name="Sakai Y."/>
            <person name="Abe K."/>
            <person name="Yokota A."/>
            <person name="Donadio S."/>
            <person name="Cavaletti L."/>
            <person name="Monciardini P."/>
        </authorList>
    </citation>
    <scope>NUCLEOTIDE SEQUENCE [LARGE SCALE GENOMIC DNA]</scope>
    <source>
        <strain evidence="4 5">SOSP1-30</strain>
    </source>
</reference>
<evidence type="ECO:0000259" key="3">
    <source>
        <dbReference type="Pfam" id="PF01326"/>
    </source>
</evidence>
<dbReference type="PANTHER" id="PTHR43615">
    <property type="entry name" value="PHOSPHOENOLPYRUVATE SYNTHASE-RELATED"/>
    <property type="match status" value="1"/>
</dbReference>
<dbReference type="EMBL" id="BNJG01000002">
    <property type="protein sequence ID" value="GHO57993.1"/>
    <property type="molecule type" value="Genomic_DNA"/>
</dbReference>
<feature type="transmembrane region" description="Helical" evidence="1">
    <location>
        <begin position="502"/>
        <end position="523"/>
    </location>
</feature>
<dbReference type="Gene3D" id="3.30.470.20">
    <property type="entry name" value="ATP-grasp fold, B domain"/>
    <property type="match status" value="1"/>
</dbReference>
<dbReference type="InterPro" id="IPR013815">
    <property type="entry name" value="ATP_grasp_subdomain_1"/>
</dbReference>
<protein>
    <submittedName>
        <fullName evidence="4">Phosphoenolpyruvate synthase</fullName>
    </submittedName>
</protein>
<name>A0ABQ3UZA6_9CHLR</name>
<dbReference type="Pfam" id="PF00391">
    <property type="entry name" value="PEP-utilizers"/>
    <property type="match status" value="1"/>
</dbReference>
<dbReference type="SUPFAM" id="SSF56059">
    <property type="entry name" value="Glutathione synthetase ATP-binding domain-like"/>
    <property type="match status" value="1"/>
</dbReference>
<dbReference type="InterPro" id="IPR036637">
    <property type="entry name" value="Phosphohistidine_dom_sf"/>
</dbReference>
<evidence type="ECO:0000259" key="2">
    <source>
        <dbReference type="Pfam" id="PF00391"/>
    </source>
</evidence>
<dbReference type="PANTHER" id="PTHR43615:SF1">
    <property type="entry name" value="PPDK_N DOMAIN-CONTAINING PROTEIN"/>
    <property type="match status" value="1"/>
</dbReference>
<keyword evidence="1" id="KW-0472">Membrane</keyword>
<organism evidence="4 5">
    <name type="scientific">Ktedonobacter robiniae</name>
    <dbReference type="NCBI Taxonomy" id="2778365"/>
    <lineage>
        <taxon>Bacteria</taxon>
        <taxon>Bacillati</taxon>
        <taxon>Chloroflexota</taxon>
        <taxon>Ktedonobacteria</taxon>
        <taxon>Ktedonobacterales</taxon>
        <taxon>Ktedonobacteraceae</taxon>
        <taxon>Ktedonobacter</taxon>
    </lineage>
</organism>
<feature type="domain" description="Pyruvate phosphate dikinase AMP/ATP-binding" evidence="3">
    <location>
        <begin position="21"/>
        <end position="312"/>
    </location>
</feature>
<keyword evidence="1" id="KW-0812">Transmembrane</keyword>
<gene>
    <name evidence="4" type="ORF">KSB_64680</name>
</gene>
<comment type="caution">
    <text evidence="4">The sequence shown here is derived from an EMBL/GenBank/DDBJ whole genome shotgun (WGS) entry which is preliminary data.</text>
</comment>
<accession>A0ABQ3UZA6</accession>
<dbReference type="Pfam" id="PF01326">
    <property type="entry name" value="PPDK_N"/>
    <property type="match status" value="1"/>
</dbReference>
<evidence type="ECO:0000313" key="5">
    <source>
        <dbReference type="Proteomes" id="UP000654345"/>
    </source>
</evidence>